<dbReference type="Pfam" id="PF03577">
    <property type="entry name" value="Peptidase_C69"/>
    <property type="match status" value="1"/>
</dbReference>
<dbReference type="OrthoDB" id="5175656at2759"/>
<dbReference type="PANTHER" id="PTHR12994:SF17">
    <property type="entry name" value="LD30995P"/>
    <property type="match status" value="1"/>
</dbReference>
<dbReference type="GO" id="GO:0016805">
    <property type="term" value="F:dipeptidase activity"/>
    <property type="evidence" value="ECO:0007669"/>
    <property type="project" value="InterPro"/>
</dbReference>
<proteinExistence type="inferred from homology"/>
<feature type="chain" id="PRO_5001532193" description="Peptidase" evidence="3">
    <location>
        <begin position="25"/>
        <end position="644"/>
    </location>
</feature>
<keyword evidence="2" id="KW-0812">Transmembrane</keyword>
<evidence type="ECO:0008006" key="6">
    <source>
        <dbReference type="Google" id="ProtNLM"/>
    </source>
</evidence>
<dbReference type="AlphaFoldDB" id="A0A024G548"/>
<evidence type="ECO:0000256" key="3">
    <source>
        <dbReference type="SAM" id="SignalP"/>
    </source>
</evidence>
<sequence length="644" mass="72225">MHSFPVLLTTIVLHLVKLLTYSEACTLIAAGSKATIDGSVLLAHTDDAGGGAADVRLVRVPFINHPKGRKRAVYNFRSGYPRIVSRERGDHYAPKDASQNLSEPMGYIAQINHTYAYFDQDYGMMNEMQLSISESTCGAKTVGWPIDAGAHGRNLFGIAELTKVALERCKTARCAIKTMGNLAVEYGFYSEDSGDPAKPDYGDSAECLGIADASGEVWVFHVLTGLKNSSAVWAAQRVPDDHVTAIANGFTIRNLDLYNRDWYMASPNVYSVAEQLGWWRSDSFEPFDFTAAYGFADKDAIGPLYTGRRIWRIFDVFAPSLKLDARLGSFSQYVTYPFSVKPDTLITLSKMMGLLRDYYEGTAYDMTKGIAAGPFGNPIRYGGKSHGVVGGWERPISMYRTMFSFVAQIQSSLPDCNSGVLWYGQGSPHGTVYVPFSCKQESLPESYLSGKQSEFSLESAWWAFDFVNNWSQLRFDIINENVQQKINVLQEKAFAMRDDLEQRHLSSHCSIPLMEDKSNQFAEYIVREWWKFAFYLIGKYSDGYVTTGEEAQQMTTPGYPPWWLQISEFSKWPGDSFLPRITNDLAKATSDGIQINRVELSGGDPHWNKLLITCWIVLGALFGTVSSILLFSIRRRRMGYTKIM</sequence>
<dbReference type="EMBL" id="CAIX01000019">
    <property type="protein sequence ID" value="CCI41409.1"/>
    <property type="molecule type" value="Genomic_DNA"/>
</dbReference>
<name>A0A024G548_9STRA</name>
<organism evidence="4 5">
    <name type="scientific">Albugo candida</name>
    <dbReference type="NCBI Taxonomy" id="65357"/>
    <lineage>
        <taxon>Eukaryota</taxon>
        <taxon>Sar</taxon>
        <taxon>Stramenopiles</taxon>
        <taxon>Oomycota</taxon>
        <taxon>Peronosporomycetes</taxon>
        <taxon>Albuginales</taxon>
        <taxon>Albuginaceae</taxon>
        <taxon>Albugo</taxon>
    </lineage>
</organism>
<dbReference type="GO" id="GO:0006508">
    <property type="term" value="P:proteolysis"/>
    <property type="evidence" value="ECO:0007669"/>
    <property type="project" value="InterPro"/>
</dbReference>
<dbReference type="STRING" id="65357.A0A024G548"/>
<dbReference type="Proteomes" id="UP000053237">
    <property type="component" value="Unassembled WGS sequence"/>
</dbReference>
<dbReference type="GO" id="GO:0070004">
    <property type="term" value="F:cysteine-type exopeptidase activity"/>
    <property type="evidence" value="ECO:0007669"/>
    <property type="project" value="InterPro"/>
</dbReference>
<keyword evidence="2" id="KW-0472">Membrane</keyword>
<evidence type="ECO:0000313" key="4">
    <source>
        <dbReference type="EMBL" id="CCI41409.1"/>
    </source>
</evidence>
<comment type="caution">
    <text evidence="4">The sequence shown here is derived from an EMBL/GenBank/DDBJ whole genome shotgun (WGS) entry which is preliminary data.</text>
</comment>
<feature type="transmembrane region" description="Helical" evidence="2">
    <location>
        <begin position="610"/>
        <end position="633"/>
    </location>
</feature>
<gene>
    <name evidence="4" type="ORF">BN9_021930</name>
</gene>
<keyword evidence="3" id="KW-0732">Signal</keyword>
<comment type="similarity">
    <text evidence="1">Belongs to the peptidase C69 family. Secernin subfamily.</text>
</comment>
<reference evidence="4 5" key="1">
    <citation type="submission" date="2012-05" db="EMBL/GenBank/DDBJ databases">
        <title>Recombination and specialization in a pathogen metapopulation.</title>
        <authorList>
            <person name="Gardiner A."/>
            <person name="Kemen E."/>
            <person name="Schultz-Larsen T."/>
            <person name="MacLean D."/>
            <person name="Van Oosterhout C."/>
            <person name="Jones J.D.G."/>
        </authorList>
    </citation>
    <scope>NUCLEOTIDE SEQUENCE [LARGE SCALE GENOMIC DNA]</scope>
    <source>
        <strain evidence="4 5">Ac Nc2</strain>
    </source>
</reference>
<feature type="signal peptide" evidence="3">
    <location>
        <begin position="1"/>
        <end position="24"/>
    </location>
</feature>
<evidence type="ECO:0000256" key="1">
    <source>
        <dbReference type="ARBA" id="ARBA00005705"/>
    </source>
</evidence>
<evidence type="ECO:0000313" key="5">
    <source>
        <dbReference type="Proteomes" id="UP000053237"/>
    </source>
</evidence>
<dbReference type="PANTHER" id="PTHR12994">
    <property type="entry name" value="SECERNIN"/>
    <property type="match status" value="1"/>
</dbReference>
<keyword evidence="5" id="KW-1185">Reference proteome</keyword>
<accession>A0A024G548</accession>
<dbReference type="InterPro" id="IPR005322">
    <property type="entry name" value="Peptidase_C69"/>
</dbReference>
<protein>
    <recommendedName>
        <fullName evidence="6">Peptidase</fullName>
    </recommendedName>
</protein>
<evidence type="ECO:0000256" key="2">
    <source>
        <dbReference type="SAM" id="Phobius"/>
    </source>
</evidence>
<keyword evidence="2" id="KW-1133">Transmembrane helix</keyword>
<dbReference type="InParanoid" id="A0A024G548"/>